<accession>A0A9J6PXA4</accession>
<dbReference type="Pfam" id="PF10748">
    <property type="entry name" value="HofP"/>
    <property type="match status" value="1"/>
</dbReference>
<name>A0A9J6PXA4_9ENTR</name>
<dbReference type="RefSeq" id="WP_271282564.1">
    <property type="nucleotide sequence ID" value="NZ_JAMGZK010000048.1"/>
</dbReference>
<evidence type="ECO:0000313" key="3">
    <source>
        <dbReference type="Proteomes" id="UP001063816"/>
    </source>
</evidence>
<dbReference type="InterPro" id="IPR019684">
    <property type="entry name" value="HofP"/>
</dbReference>
<reference evidence="2" key="1">
    <citation type="submission" date="2022-05" db="EMBL/GenBank/DDBJ databases">
        <title>Description of a novel species of Leclercia; Leclercia tamurae and the Proposal for a Novel Genus Silvania gen. nov. Containing Two Novel Species Silvania hatchlandensis sp. nov. and Silvania confinis sp. nov. Isolated from the Rhizosphere of Oak.</title>
        <authorList>
            <person name="Maddock D.W."/>
            <person name="Brady C.L."/>
            <person name="Denman S."/>
            <person name="Arnold D."/>
        </authorList>
    </citation>
    <scope>NUCLEOTIDE SEQUENCE</scope>
    <source>
        <strain evidence="2">H19S6</strain>
    </source>
</reference>
<proteinExistence type="predicted"/>
<keyword evidence="3" id="KW-1185">Reference proteome</keyword>
<gene>
    <name evidence="2" type="ORF">M8014_11470</name>
</gene>
<organism evidence="2 3">
    <name type="scientific">Silvania hatchlandensis</name>
    <dbReference type="NCBI Taxonomy" id="2926469"/>
    <lineage>
        <taxon>Bacteria</taxon>
        <taxon>Pseudomonadati</taxon>
        <taxon>Pseudomonadota</taxon>
        <taxon>Gammaproteobacteria</taxon>
        <taxon>Enterobacterales</taxon>
        <taxon>Enterobacteriaceae</taxon>
        <taxon>Silvania</taxon>
    </lineage>
</organism>
<comment type="caution">
    <text evidence="2">The sequence shown here is derived from an EMBL/GenBank/DDBJ whole genome shotgun (WGS) entry which is preliminary data.</text>
</comment>
<evidence type="ECO:0000313" key="2">
    <source>
        <dbReference type="EMBL" id="MCU6664959.1"/>
    </source>
</evidence>
<dbReference type="AlphaFoldDB" id="A0A9J6PXA4"/>
<protein>
    <submittedName>
        <fullName evidence="2">DUF2531 family protein</fullName>
    </submittedName>
</protein>
<dbReference type="Proteomes" id="UP001063816">
    <property type="component" value="Unassembled WGS sequence"/>
</dbReference>
<evidence type="ECO:0000256" key="1">
    <source>
        <dbReference type="SAM" id="MobiDB-lite"/>
    </source>
</evidence>
<dbReference type="EMBL" id="JAMGZK010000048">
    <property type="protein sequence ID" value="MCU6664959.1"/>
    <property type="molecule type" value="Genomic_DNA"/>
</dbReference>
<sequence>MQGKQGWLLLLLPLLLGMRDPFKVPESRCPDAALSQWQYAGIVMGPVPVGIVRDEQARWLRVRHGETLPTGGRVAALNEQELVIDTLGKCEPPLWRWQRQGTKQHEDRDSRTAAPRQPNAGSTSRSRDAGGR</sequence>
<feature type="region of interest" description="Disordered" evidence="1">
    <location>
        <begin position="95"/>
        <end position="132"/>
    </location>
</feature>